<reference evidence="2" key="1">
    <citation type="journal article" date="2019" name="Int. J. Syst. Evol. Microbiol.">
        <title>The Global Catalogue of Microorganisms (GCM) 10K type strain sequencing project: providing services to taxonomists for standard genome sequencing and annotation.</title>
        <authorList>
            <consortium name="The Broad Institute Genomics Platform"/>
            <consortium name="The Broad Institute Genome Sequencing Center for Infectious Disease"/>
            <person name="Wu L."/>
            <person name="Ma J."/>
        </authorList>
    </citation>
    <scope>NUCLEOTIDE SEQUENCE [LARGE SCALE GENOMIC DNA]</scope>
    <source>
        <strain evidence="2">JCM 17706</strain>
    </source>
</reference>
<comment type="caution">
    <text evidence="1">The sequence shown here is derived from an EMBL/GenBank/DDBJ whole genome shotgun (WGS) entry which is preliminary data.</text>
</comment>
<dbReference type="Proteomes" id="UP001501525">
    <property type="component" value="Unassembled WGS sequence"/>
</dbReference>
<accession>A0ABP9MQR6</accession>
<dbReference type="EMBL" id="BAABIY010000039">
    <property type="protein sequence ID" value="GAA5100328.1"/>
    <property type="molecule type" value="Genomic_DNA"/>
</dbReference>
<name>A0ABP9MQR6_9HYPH</name>
<proteinExistence type="predicted"/>
<dbReference type="Pfam" id="PF21716">
    <property type="entry name" value="dnstrm_HI1420"/>
    <property type="match status" value="1"/>
</dbReference>
<organism evidence="1 2">
    <name type="scientific">Bartonella acomydis</name>
    <dbReference type="NCBI Taxonomy" id="686234"/>
    <lineage>
        <taxon>Bacteria</taxon>
        <taxon>Pseudomonadati</taxon>
        <taxon>Pseudomonadota</taxon>
        <taxon>Alphaproteobacteria</taxon>
        <taxon>Hyphomicrobiales</taxon>
        <taxon>Bartonellaceae</taxon>
        <taxon>Bartonella</taxon>
    </lineage>
</organism>
<dbReference type="PANTHER" id="PTHR40275">
    <property type="entry name" value="SSL7038 PROTEIN"/>
    <property type="match status" value="1"/>
</dbReference>
<evidence type="ECO:0000313" key="1">
    <source>
        <dbReference type="EMBL" id="GAA5100328.1"/>
    </source>
</evidence>
<gene>
    <name evidence="1" type="ORF">GCM10023260_12060</name>
</gene>
<keyword evidence="2" id="KW-1185">Reference proteome</keyword>
<sequence>MKDRNHDDAMAEIFYDDPELAAVTLDAILADGDQGELLVTLRQMAKAYGGVQAVAKAANLNPTQLYRTLSEKGNPEFRSLNAVLRTMGFRLAVQPLERSVPHV</sequence>
<evidence type="ECO:0000313" key="2">
    <source>
        <dbReference type="Proteomes" id="UP001501525"/>
    </source>
</evidence>
<dbReference type="PANTHER" id="PTHR40275:SF1">
    <property type="entry name" value="SSL7038 PROTEIN"/>
    <property type="match status" value="1"/>
</dbReference>
<dbReference type="InterPro" id="IPR014057">
    <property type="entry name" value="HI1420"/>
</dbReference>
<protein>
    <submittedName>
        <fullName evidence="1">Addiction module antidote protein</fullName>
    </submittedName>
</protein>
<dbReference type="RefSeq" id="WP_345097081.1">
    <property type="nucleotide sequence ID" value="NZ_BAABIY010000039.1"/>
</dbReference>